<dbReference type="Proteomes" id="UP000050761">
    <property type="component" value="Unassembled WGS sequence"/>
</dbReference>
<gene>
    <name evidence="1" type="ORF">HPBE_LOCUS986</name>
</gene>
<reference evidence="1 2" key="1">
    <citation type="submission" date="2018-11" db="EMBL/GenBank/DDBJ databases">
        <authorList>
            <consortium name="Pathogen Informatics"/>
        </authorList>
    </citation>
    <scope>NUCLEOTIDE SEQUENCE [LARGE SCALE GENOMIC DNA]</scope>
</reference>
<dbReference type="WBParaSite" id="HPBE_0000098501-mRNA-1">
    <property type="protein sequence ID" value="HPBE_0000098501-mRNA-1"/>
    <property type="gene ID" value="HPBE_0000098501"/>
</dbReference>
<accession>A0A183F493</accession>
<dbReference type="AlphaFoldDB" id="A0A183F493"/>
<organism evidence="2 3">
    <name type="scientific">Heligmosomoides polygyrus</name>
    <name type="common">Parasitic roundworm</name>
    <dbReference type="NCBI Taxonomy" id="6339"/>
    <lineage>
        <taxon>Eukaryota</taxon>
        <taxon>Metazoa</taxon>
        <taxon>Ecdysozoa</taxon>
        <taxon>Nematoda</taxon>
        <taxon>Chromadorea</taxon>
        <taxon>Rhabditida</taxon>
        <taxon>Rhabditina</taxon>
        <taxon>Rhabditomorpha</taxon>
        <taxon>Strongyloidea</taxon>
        <taxon>Heligmosomidae</taxon>
        <taxon>Heligmosomoides</taxon>
    </lineage>
</organism>
<proteinExistence type="predicted"/>
<evidence type="ECO:0000313" key="1">
    <source>
        <dbReference type="EMBL" id="VDO19368.1"/>
    </source>
</evidence>
<accession>A0A3P7WNY5</accession>
<reference evidence="3" key="2">
    <citation type="submission" date="2019-09" db="UniProtKB">
        <authorList>
            <consortium name="WormBaseParasite"/>
        </authorList>
    </citation>
    <scope>IDENTIFICATION</scope>
</reference>
<keyword evidence="2" id="KW-1185">Reference proteome</keyword>
<protein>
    <submittedName>
        <fullName evidence="3">RNase H domain-containing protein</fullName>
    </submittedName>
</protein>
<dbReference type="EMBL" id="UZAH01000922">
    <property type="protein sequence ID" value="VDO19368.1"/>
    <property type="molecule type" value="Genomic_DNA"/>
</dbReference>
<dbReference type="OrthoDB" id="5872088at2759"/>
<evidence type="ECO:0000313" key="2">
    <source>
        <dbReference type="Proteomes" id="UP000050761"/>
    </source>
</evidence>
<name>A0A183F493_HELPZ</name>
<evidence type="ECO:0000313" key="3">
    <source>
        <dbReference type="WBParaSite" id="HPBE_0000098501-mRNA-1"/>
    </source>
</evidence>
<sequence>MNARTMAARLANTTLRLIKKQLSVRSVTLYSDSEISLAWLASPSLDQSTSVLTRNRCNEIRTICDDMEQEAIYVTFGHVRTDINATDCATRGFSKEEFEEHPWWNGPPFLSKDEAPERCPHSKLPSTMTTDQDGSLEVHQNSARATANALAQQSVQDLLKRKLYKSVARAGHSCVLIRLAMDS</sequence>